<dbReference type="GO" id="GO:0004713">
    <property type="term" value="F:protein tyrosine kinase activity"/>
    <property type="evidence" value="ECO:0007669"/>
    <property type="project" value="TreeGrafter"/>
</dbReference>
<sequence length="388" mass="43768">MTDTIESSPSTSLTSQIVGWPRRVLWPALKRRQIIGAAVLAALLGAIYWLAIASDRYVSEAHVIVQSTDLAGGQTMDFSSLLNGGSGGSRADQLLLRDHLLSVDMLRKLDAALNLRAHYSDWHRDPLSRLWFKDAPLEWFHRHYLTRVSVEMDDYAGVLVVRAQGYDPKTAHAITAMLVREGERFMNDKDHALAQSQVAFLEEQVLKLNQEAVRARQKLLDFQDKKGLVSPQATAENLATIVARLEAQRTELETQRRMLQAYLVPNHPNIVQLDQQIAAVERQMTQEQAKLASPGGKTLNRTVEEFRRLEMEAGFAQDVYKTALVALEKGRIEATRMIKKVSVLQTPTRPEYPIEPRRFYNTLVFVLAVLLMAGVVQLLVAIVRDHKD</sequence>
<feature type="transmembrane region" description="Helical" evidence="2">
    <location>
        <begin position="359"/>
        <end position="383"/>
    </location>
</feature>
<evidence type="ECO:0000256" key="1">
    <source>
        <dbReference type="SAM" id="Coils"/>
    </source>
</evidence>
<dbReference type="InterPro" id="IPR050445">
    <property type="entry name" value="Bact_polysacc_biosynth/exp"/>
</dbReference>
<feature type="coiled-coil region" evidence="1">
    <location>
        <begin position="191"/>
        <end position="290"/>
    </location>
</feature>
<dbReference type="RefSeq" id="WP_135702480.1">
    <property type="nucleotide sequence ID" value="NZ_CP038634.1"/>
</dbReference>
<dbReference type="KEGG" id="cox:E0W60_00035"/>
<keyword evidence="2" id="KW-1133">Transmembrane helix</keyword>
<feature type="transmembrane region" description="Helical" evidence="2">
    <location>
        <begin position="34"/>
        <end position="52"/>
    </location>
</feature>
<reference evidence="3 4" key="1">
    <citation type="submission" date="2019-03" db="EMBL/GenBank/DDBJ databases">
        <title>Efficiently degradation of phenoxyalkanoic acid herbicides by Cupriavidus oxalaticus strain X32.</title>
        <authorList>
            <person name="Sheng X."/>
        </authorList>
    </citation>
    <scope>NUCLEOTIDE SEQUENCE [LARGE SCALE GENOMIC DNA]</scope>
    <source>
        <strain evidence="3 4">X32</strain>
    </source>
</reference>
<dbReference type="AlphaFoldDB" id="A0A4P7L2W6"/>
<protein>
    <submittedName>
        <fullName evidence="3">Chain-length determining protein</fullName>
    </submittedName>
</protein>
<organism evidence="3 4">
    <name type="scientific">Cupriavidus oxalaticus</name>
    <dbReference type="NCBI Taxonomy" id="96344"/>
    <lineage>
        <taxon>Bacteria</taxon>
        <taxon>Pseudomonadati</taxon>
        <taxon>Pseudomonadota</taxon>
        <taxon>Betaproteobacteria</taxon>
        <taxon>Burkholderiales</taxon>
        <taxon>Burkholderiaceae</taxon>
        <taxon>Cupriavidus</taxon>
    </lineage>
</organism>
<name>A0A4P7L2W6_9BURK</name>
<gene>
    <name evidence="3" type="ORF">E0W60_00035</name>
</gene>
<evidence type="ECO:0000313" key="4">
    <source>
        <dbReference type="Proteomes" id="UP000295294"/>
    </source>
</evidence>
<dbReference type="PANTHER" id="PTHR32309:SF13">
    <property type="entry name" value="FERRIC ENTEROBACTIN TRANSPORT PROTEIN FEPE"/>
    <property type="match status" value="1"/>
</dbReference>
<dbReference type="OrthoDB" id="5497849at2"/>
<dbReference type="PANTHER" id="PTHR32309">
    <property type="entry name" value="TYROSINE-PROTEIN KINASE"/>
    <property type="match status" value="1"/>
</dbReference>
<evidence type="ECO:0000256" key="2">
    <source>
        <dbReference type="SAM" id="Phobius"/>
    </source>
</evidence>
<keyword evidence="2" id="KW-0472">Membrane</keyword>
<dbReference type="Proteomes" id="UP000295294">
    <property type="component" value="Chromosome 1"/>
</dbReference>
<evidence type="ECO:0000313" key="3">
    <source>
        <dbReference type="EMBL" id="QBY49674.1"/>
    </source>
</evidence>
<accession>A0A4P7L2W6</accession>
<keyword evidence="2" id="KW-0812">Transmembrane</keyword>
<keyword evidence="1" id="KW-0175">Coiled coil</keyword>
<proteinExistence type="predicted"/>
<dbReference type="EMBL" id="CP038634">
    <property type="protein sequence ID" value="QBY49674.1"/>
    <property type="molecule type" value="Genomic_DNA"/>
</dbReference>
<dbReference type="GO" id="GO:0005886">
    <property type="term" value="C:plasma membrane"/>
    <property type="evidence" value="ECO:0007669"/>
    <property type="project" value="TreeGrafter"/>
</dbReference>